<sequence length="205" mass="24513">MGVSKHLMDKHYTILWANGNAYELTGYTKNEFSSRYQNKVDEYYKEDRETFNRVTRVIEESYYKQKKVYSFECPMRSKRGTVTWIQMNGIFSKETYRGVPIIWNVFFDITDTFDAKKELETARKDLDYELQKMDKMKAWMEAFLIELNYDICSLSNIITGMTDVAEIYFSDQKTCERCLKMIRESSRKLKKRIHKARSIFQEEAG</sequence>
<protein>
    <submittedName>
        <fullName evidence="2">PAS domain S-box-containing protein</fullName>
    </submittedName>
</protein>
<dbReference type="Pfam" id="PF08447">
    <property type="entry name" value="PAS_3"/>
    <property type="match status" value="1"/>
</dbReference>
<dbReference type="InterPro" id="IPR035965">
    <property type="entry name" value="PAS-like_dom_sf"/>
</dbReference>
<evidence type="ECO:0000313" key="2">
    <source>
        <dbReference type="EMBL" id="PXX43533.1"/>
    </source>
</evidence>
<evidence type="ECO:0000259" key="1">
    <source>
        <dbReference type="Pfam" id="PF08447"/>
    </source>
</evidence>
<name>A0A2V3XXN6_9FIRM</name>
<accession>A0A2V3XXN6</accession>
<dbReference type="Proteomes" id="UP000248057">
    <property type="component" value="Unassembled WGS sequence"/>
</dbReference>
<dbReference type="InterPro" id="IPR013655">
    <property type="entry name" value="PAS_fold_3"/>
</dbReference>
<feature type="domain" description="PAS fold-3" evidence="1">
    <location>
        <begin position="15"/>
        <end position="92"/>
    </location>
</feature>
<dbReference type="EMBL" id="QJKD01000030">
    <property type="protein sequence ID" value="PXX43533.1"/>
    <property type="molecule type" value="Genomic_DNA"/>
</dbReference>
<evidence type="ECO:0000313" key="3">
    <source>
        <dbReference type="Proteomes" id="UP000248057"/>
    </source>
</evidence>
<dbReference type="Gene3D" id="3.30.450.20">
    <property type="entry name" value="PAS domain"/>
    <property type="match status" value="1"/>
</dbReference>
<dbReference type="NCBIfam" id="TIGR00229">
    <property type="entry name" value="sensory_box"/>
    <property type="match status" value="1"/>
</dbReference>
<dbReference type="AlphaFoldDB" id="A0A2V3XXN6"/>
<dbReference type="CDD" id="cd00130">
    <property type="entry name" value="PAS"/>
    <property type="match status" value="1"/>
</dbReference>
<dbReference type="SUPFAM" id="SSF55785">
    <property type="entry name" value="PYP-like sensor domain (PAS domain)"/>
    <property type="match status" value="1"/>
</dbReference>
<keyword evidence="3" id="KW-1185">Reference proteome</keyword>
<gene>
    <name evidence="2" type="ORF">DFR60_1302</name>
</gene>
<proteinExistence type="predicted"/>
<reference evidence="2 3" key="1">
    <citation type="submission" date="2018-05" db="EMBL/GenBank/DDBJ databases">
        <title>Genomic Encyclopedia of Type Strains, Phase IV (KMG-IV): sequencing the most valuable type-strain genomes for metagenomic binning, comparative biology and taxonomic classification.</title>
        <authorList>
            <person name="Goeker M."/>
        </authorList>
    </citation>
    <scope>NUCLEOTIDE SEQUENCE [LARGE SCALE GENOMIC DNA]</scope>
    <source>
        <strain evidence="2 3">DSM 24995</strain>
    </source>
</reference>
<comment type="caution">
    <text evidence="2">The sequence shown here is derived from an EMBL/GenBank/DDBJ whole genome shotgun (WGS) entry which is preliminary data.</text>
</comment>
<dbReference type="InterPro" id="IPR000014">
    <property type="entry name" value="PAS"/>
</dbReference>
<organism evidence="2 3">
    <name type="scientific">Hungatella effluvii</name>
    <dbReference type="NCBI Taxonomy" id="1096246"/>
    <lineage>
        <taxon>Bacteria</taxon>
        <taxon>Bacillati</taxon>
        <taxon>Bacillota</taxon>
        <taxon>Clostridia</taxon>
        <taxon>Lachnospirales</taxon>
        <taxon>Lachnospiraceae</taxon>
        <taxon>Hungatella</taxon>
    </lineage>
</organism>